<dbReference type="Proteomes" id="UP000838756">
    <property type="component" value="Unassembled WGS sequence"/>
</dbReference>
<gene>
    <name evidence="2" type="primary">jg10282</name>
    <name evidence="2" type="ORF">PAEG_LOCUS21469</name>
</gene>
<keyword evidence="3" id="KW-1185">Reference proteome</keyword>
<comment type="caution">
    <text evidence="2">The sequence shown here is derived from an EMBL/GenBank/DDBJ whole genome shotgun (WGS) entry which is preliminary data.</text>
</comment>
<organism evidence="2 3">
    <name type="scientific">Pararge aegeria aegeria</name>
    <dbReference type="NCBI Taxonomy" id="348720"/>
    <lineage>
        <taxon>Eukaryota</taxon>
        <taxon>Metazoa</taxon>
        <taxon>Ecdysozoa</taxon>
        <taxon>Arthropoda</taxon>
        <taxon>Hexapoda</taxon>
        <taxon>Insecta</taxon>
        <taxon>Pterygota</taxon>
        <taxon>Neoptera</taxon>
        <taxon>Endopterygota</taxon>
        <taxon>Lepidoptera</taxon>
        <taxon>Glossata</taxon>
        <taxon>Ditrysia</taxon>
        <taxon>Papilionoidea</taxon>
        <taxon>Nymphalidae</taxon>
        <taxon>Satyrinae</taxon>
        <taxon>Satyrini</taxon>
        <taxon>Parargina</taxon>
        <taxon>Pararge</taxon>
    </lineage>
</organism>
<evidence type="ECO:0000313" key="2">
    <source>
        <dbReference type="EMBL" id="CAH2246972.1"/>
    </source>
</evidence>
<feature type="region of interest" description="Disordered" evidence="1">
    <location>
        <begin position="1"/>
        <end position="25"/>
    </location>
</feature>
<evidence type="ECO:0000256" key="1">
    <source>
        <dbReference type="SAM" id="MobiDB-lite"/>
    </source>
</evidence>
<dbReference type="EMBL" id="CAKXAJ010025949">
    <property type="protein sequence ID" value="CAH2246972.1"/>
    <property type="molecule type" value="Genomic_DNA"/>
</dbReference>
<proteinExistence type="predicted"/>
<accession>A0A8S4SC04</accession>
<protein>
    <submittedName>
        <fullName evidence="2">Jg10282 protein</fullName>
    </submittedName>
</protein>
<evidence type="ECO:0000313" key="3">
    <source>
        <dbReference type="Proteomes" id="UP000838756"/>
    </source>
</evidence>
<sequence length="102" mass="11403">MGISEFPMVWSGGRTRRPYPPPRTNKDVLPSDLSFRYDVAWKPIGGLAPYGLDRFNIPVSNNKSAVDTNLLSMITNIKDTIMPTACDLRYNDIKLGICKVSL</sequence>
<name>A0A8S4SC04_9NEOP</name>
<reference evidence="2" key="1">
    <citation type="submission" date="2022-03" db="EMBL/GenBank/DDBJ databases">
        <authorList>
            <person name="Lindestad O."/>
        </authorList>
    </citation>
    <scope>NUCLEOTIDE SEQUENCE</scope>
</reference>
<dbReference type="AlphaFoldDB" id="A0A8S4SC04"/>